<reference evidence="2 3" key="1">
    <citation type="journal article" date="2019" name="Int. J. Syst. Evol. Microbiol.">
        <title>The Global Catalogue of Microorganisms (GCM) 10K type strain sequencing project: providing services to taxonomists for standard genome sequencing and annotation.</title>
        <authorList>
            <consortium name="The Broad Institute Genomics Platform"/>
            <consortium name="The Broad Institute Genome Sequencing Center for Infectious Disease"/>
            <person name="Wu L."/>
            <person name="Ma J."/>
        </authorList>
    </citation>
    <scope>NUCLEOTIDE SEQUENCE [LARGE SCALE GENOMIC DNA]</scope>
    <source>
        <strain evidence="2 3">JCM 10367</strain>
    </source>
</reference>
<gene>
    <name evidence="2" type="ORF">GCM10009535_28520</name>
</gene>
<keyword evidence="1" id="KW-1133">Transmembrane helix</keyword>
<organism evidence="2 3">
    <name type="scientific">Streptomyces thermocarboxydovorans</name>
    <dbReference type="NCBI Taxonomy" id="59298"/>
    <lineage>
        <taxon>Bacteria</taxon>
        <taxon>Bacillati</taxon>
        <taxon>Actinomycetota</taxon>
        <taxon>Actinomycetes</taxon>
        <taxon>Kitasatosporales</taxon>
        <taxon>Streptomycetaceae</taxon>
        <taxon>Streptomyces</taxon>
    </lineage>
</organism>
<name>A0ABN1HH64_9ACTN</name>
<keyword evidence="1" id="KW-0472">Membrane</keyword>
<feature type="transmembrane region" description="Helical" evidence="1">
    <location>
        <begin position="27"/>
        <end position="45"/>
    </location>
</feature>
<evidence type="ECO:0000313" key="2">
    <source>
        <dbReference type="EMBL" id="GAA0648939.1"/>
    </source>
</evidence>
<evidence type="ECO:0000256" key="1">
    <source>
        <dbReference type="SAM" id="Phobius"/>
    </source>
</evidence>
<dbReference type="Proteomes" id="UP001500724">
    <property type="component" value="Unassembled WGS sequence"/>
</dbReference>
<accession>A0ABN1HH64</accession>
<feature type="transmembrane region" description="Helical" evidence="1">
    <location>
        <begin position="57"/>
        <end position="88"/>
    </location>
</feature>
<evidence type="ECO:0000313" key="3">
    <source>
        <dbReference type="Proteomes" id="UP001500724"/>
    </source>
</evidence>
<sequence length="98" mass="10458">MGAIAGRGSRRGIFVHRGPSVLAPDRLFWLPTALVCAAIAIWVWRRQKEPGLLRPSWMLALSCISLLNAATVWAVGAAGALALGGLALRLRGARRSKS</sequence>
<protein>
    <submittedName>
        <fullName evidence="2">Uncharacterized protein</fullName>
    </submittedName>
</protein>
<keyword evidence="1" id="KW-0812">Transmembrane</keyword>
<proteinExistence type="predicted"/>
<dbReference type="EMBL" id="BAAAGU010000026">
    <property type="protein sequence ID" value="GAA0648939.1"/>
    <property type="molecule type" value="Genomic_DNA"/>
</dbReference>
<comment type="caution">
    <text evidence="2">The sequence shown here is derived from an EMBL/GenBank/DDBJ whole genome shotgun (WGS) entry which is preliminary data.</text>
</comment>
<keyword evidence="3" id="KW-1185">Reference proteome</keyword>